<evidence type="ECO:0000256" key="5">
    <source>
        <dbReference type="ARBA" id="ARBA00023125"/>
    </source>
</evidence>
<feature type="compositionally biased region" description="Gly residues" evidence="8">
    <location>
        <begin position="193"/>
        <end position="202"/>
    </location>
</feature>
<evidence type="ECO:0000313" key="9">
    <source>
        <dbReference type="EMBL" id="KZV20156.1"/>
    </source>
</evidence>
<keyword evidence="5" id="KW-0238">DNA-binding</keyword>
<dbReference type="EMBL" id="KV016225">
    <property type="protein sequence ID" value="KZV20156.1"/>
    <property type="molecule type" value="Genomic_DNA"/>
</dbReference>
<dbReference type="GO" id="GO:0003677">
    <property type="term" value="F:DNA binding"/>
    <property type="evidence" value="ECO:0007669"/>
    <property type="project" value="UniProtKB-KW"/>
</dbReference>
<dbReference type="NCBIfam" id="TIGR01623">
    <property type="entry name" value="put_zinc_LRP1"/>
    <property type="match status" value="1"/>
</dbReference>
<dbReference type="GO" id="GO:0003700">
    <property type="term" value="F:DNA-binding transcription factor activity"/>
    <property type="evidence" value="ECO:0007669"/>
    <property type="project" value="InterPro"/>
</dbReference>
<dbReference type="PANTHER" id="PTHR31604">
    <property type="entry name" value="PROTEIN LATERAL ROOT PRIMORDIUM 1"/>
    <property type="match status" value="1"/>
</dbReference>
<dbReference type="InterPro" id="IPR006511">
    <property type="entry name" value="SHI_C"/>
</dbReference>
<dbReference type="GO" id="GO:0046872">
    <property type="term" value="F:metal ion binding"/>
    <property type="evidence" value="ECO:0007669"/>
    <property type="project" value="UniProtKB-KW"/>
</dbReference>
<evidence type="ECO:0000256" key="7">
    <source>
        <dbReference type="ARBA" id="ARBA00023242"/>
    </source>
</evidence>
<dbReference type="GO" id="GO:0045893">
    <property type="term" value="P:positive regulation of DNA-templated transcription"/>
    <property type="evidence" value="ECO:0007669"/>
    <property type="project" value="TreeGrafter"/>
</dbReference>
<evidence type="ECO:0000256" key="3">
    <source>
        <dbReference type="ARBA" id="ARBA00022723"/>
    </source>
</evidence>
<evidence type="ECO:0000256" key="8">
    <source>
        <dbReference type="SAM" id="MobiDB-lite"/>
    </source>
</evidence>
<dbReference type="PANTHER" id="PTHR31604:SF2">
    <property type="entry name" value="PROTEIN SHI RELATED SEQUENCE 7"/>
    <property type="match status" value="1"/>
</dbReference>
<name>A0A2Z7AET3_9LAMI</name>
<keyword evidence="3" id="KW-0479">Metal-binding</keyword>
<comment type="subcellular location">
    <subcellularLocation>
        <location evidence="1">Nucleus</location>
    </subcellularLocation>
</comment>
<protein>
    <submittedName>
        <fullName evidence="9">SHI-related sequence 7</fullName>
    </submittedName>
</protein>
<dbReference type="InterPro" id="IPR006510">
    <property type="entry name" value="Znf_LRP1"/>
</dbReference>
<accession>A0A2Z7AET3</accession>
<reference evidence="9 10" key="1">
    <citation type="journal article" date="2015" name="Proc. Natl. Acad. Sci. U.S.A.">
        <title>The resurrection genome of Boea hygrometrica: A blueprint for survival of dehydration.</title>
        <authorList>
            <person name="Xiao L."/>
            <person name="Yang G."/>
            <person name="Zhang L."/>
            <person name="Yang X."/>
            <person name="Zhao S."/>
            <person name="Ji Z."/>
            <person name="Zhou Q."/>
            <person name="Hu M."/>
            <person name="Wang Y."/>
            <person name="Chen M."/>
            <person name="Xu Y."/>
            <person name="Jin H."/>
            <person name="Xiao X."/>
            <person name="Hu G."/>
            <person name="Bao F."/>
            <person name="Hu Y."/>
            <person name="Wan P."/>
            <person name="Li L."/>
            <person name="Deng X."/>
            <person name="Kuang T."/>
            <person name="Xiang C."/>
            <person name="Zhu J.K."/>
            <person name="Oliver M.J."/>
            <person name="He Y."/>
        </authorList>
    </citation>
    <scope>NUCLEOTIDE SEQUENCE [LARGE SCALE GENOMIC DNA]</scope>
    <source>
        <strain evidence="10">cv. XS01</strain>
    </source>
</reference>
<dbReference type="GO" id="GO:0005634">
    <property type="term" value="C:nucleus"/>
    <property type="evidence" value="ECO:0007669"/>
    <property type="project" value="UniProtKB-SubCell"/>
</dbReference>
<keyword evidence="10" id="KW-1185">Reference proteome</keyword>
<evidence type="ECO:0000313" key="10">
    <source>
        <dbReference type="Proteomes" id="UP000250235"/>
    </source>
</evidence>
<sequence>MSGFFSLGGKDQGLQQKDSSNTSFFLFKNEEIYTKGYELWQQYHHLHQQRLQHQQQNLLHCFQDVDFSDGPSGSNIRRNSNIVISSDIGDDSSTYSYRSASGFRVTRPGKGANAGMNCQDCGNQAKKDCAHLRCRTCCKSRGFSCQTHLKSTWVPAAKRRERQQQLAALQQDRQLLTVRAGENPKRLRENPAGGDGGGSCGGGPALARATDSRFLASTSGFDFGHLPPEVNSPAVFRCVRVSAMDDAEEHFAYQTSVNIGGHVFKGILYDQGREIRYPCGGGDQGSSAQQPLDLITAATSHPNVPMLDPSIYPTPMSSFMAGTQFFSPPRP</sequence>
<evidence type="ECO:0000256" key="4">
    <source>
        <dbReference type="ARBA" id="ARBA00022833"/>
    </source>
</evidence>
<gene>
    <name evidence="9" type="ORF">F511_01013</name>
</gene>
<keyword evidence="7" id="KW-0539">Nucleus</keyword>
<organism evidence="9 10">
    <name type="scientific">Dorcoceras hygrometricum</name>
    <dbReference type="NCBI Taxonomy" id="472368"/>
    <lineage>
        <taxon>Eukaryota</taxon>
        <taxon>Viridiplantae</taxon>
        <taxon>Streptophyta</taxon>
        <taxon>Embryophyta</taxon>
        <taxon>Tracheophyta</taxon>
        <taxon>Spermatophyta</taxon>
        <taxon>Magnoliopsida</taxon>
        <taxon>eudicotyledons</taxon>
        <taxon>Gunneridae</taxon>
        <taxon>Pentapetalae</taxon>
        <taxon>asterids</taxon>
        <taxon>lamiids</taxon>
        <taxon>Lamiales</taxon>
        <taxon>Gesneriaceae</taxon>
        <taxon>Didymocarpoideae</taxon>
        <taxon>Trichosporeae</taxon>
        <taxon>Loxocarpinae</taxon>
        <taxon>Dorcoceras</taxon>
    </lineage>
</organism>
<dbReference type="Pfam" id="PF05142">
    <property type="entry name" value="DUF702"/>
    <property type="match status" value="1"/>
</dbReference>
<dbReference type="NCBIfam" id="TIGR01624">
    <property type="entry name" value="LRP1_Cterm"/>
    <property type="match status" value="1"/>
</dbReference>
<keyword evidence="6" id="KW-0010">Activator</keyword>
<dbReference type="OrthoDB" id="692274at2759"/>
<dbReference type="InterPro" id="IPR007818">
    <property type="entry name" value="SHI"/>
</dbReference>
<keyword evidence="4" id="KW-0862">Zinc</keyword>
<feature type="region of interest" description="Disordered" evidence="8">
    <location>
        <begin position="181"/>
        <end position="202"/>
    </location>
</feature>
<comment type="similarity">
    <text evidence="2">Belongs to the SHI protein family.</text>
</comment>
<proteinExistence type="inferred from homology"/>
<dbReference type="Proteomes" id="UP000250235">
    <property type="component" value="Unassembled WGS sequence"/>
</dbReference>
<dbReference type="AlphaFoldDB" id="A0A2Z7AET3"/>
<evidence type="ECO:0000256" key="6">
    <source>
        <dbReference type="ARBA" id="ARBA00023159"/>
    </source>
</evidence>
<evidence type="ECO:0000256" key="2">
    <source>
        <dbReference type="ARBA" id="ARBA00006911"/>
    </source>
</evidence>
<evidence type="ECO:0000256" key="1">
    <source>
        <dbReference type="ARBA" id="ARBA00004123"/>
    </source>
</evidence>